<keyword evidence="3" id="KW-0862">Zinc</keyword>
<dbReference type="GO" id="GO:0003677">
    <property type="term" value="F:DNA binding"/>
    <property type="evidence" value="ECO:0007669"/>
    <property type="project" value="UniProtKB-KW"/>
</dbReference>
<accession>A0A8J2RPV4</accession>
<evidence type="ECO:0000313" key="7">
    <source>
        <dbReference type="Proteomes" id="UP000789390"/>
    </source>
</evidence>
<evidence type="ECO:0000313" key="6">
    <source>
        <dbReference type="EMBL" id="CAH0104179.1"/>
    </source>
</evidence>
<proteinExistence type="predicted"/>
<evidence type="ECO:0000256" key="1">
    <source>
        <dbReference type="ARBA" id="ARBA00022723"/>
    </source>
</evidence>
<dbReference type="Proteomes" id="UP000789390">
    <property type="component" value="Unassembled WGS sequence"/>
</dbReference>
<dbReference type="SUPFAM" id="SSF141571">
    <property type="entry name" value="Pentapeptide repeat-like"/>
    <property type="match status" value="1"/>
</dbReference>
<protein>
    <recommendedName>
        <fullName evidence="5">THAP-type domain-containing protein</fullName>
    </recommendedName>
</protein>
<feature type="domain" description="THAP-type" evidence="5">
    <location>
        <begin position="21"/>
        <end position="100"/>
    </location>
</feature>
<sequence>MVDMAATADPLKRKENYYCFICGNVFDKENEKQVKMFSVTKSRIDSWQQVIQKRGLKTGSKLCSKHFDKEDILDGKYLSGPLSGPFYNYKVTKLTAFAIPKYHLSCLSSSTSFRCQKTKQNVKSVNGKDLLDNKASRRPLSIIRPIVNAQHQSGCVSAHGKKGKRCNTIVAVKKGSTFEKPIVNNPIPIFVEDFDYEMCELSLLNKDTSTCSQPTKVSLETNLYLEEVGDQQLNLQDLQDVGAPLLDFRSVTAPQLELRDVTARQLHLQDVGASQLDLRDVGASQQDLRDVTAPQLDLTNVSAPQLDLQDVGAPQIDLQDVTASQLDLQDVGASQLDLRDVGASQLDIRNVTAPQMDLREDGDSQLDLQDVGASQLDLRNVTAPQLDLTNVTAPQLDLKDVSAPQLDLQDVGAS</sequence>
<evidence type="ECO:0000256" key="2">
    <source>
        <dbReference type="ARBA" id="ARBA00022771"/>
    </source>
</evidence>
<dbReference type="GO" id="GO:0008270">
    <property type="term" value="F:zinc ion binding"/>
    <property type="evidence" value="ECO:0007669"/>
    <property type="project" value="UniProtKB-KW"/>
</dbReference>
<dbReference type="EMBL" id="CAKKLH010000126">
    <property type="protein sequence ID" value="CAH0104179.1"/>
    <property type="molecule type" value="Genomic_DNA"/>
</dbReference>
<dbReference type="Pfam" id="PF05485">
    <property type="entry name" value="THAP"/>
    <property type="match status" value="1"/>
</dbReference>
<comment type="caution">
    <text evidence="6">The sequence shown here is derived from an EMBL/GenBank/DDBJ whole genome shotgun (WGS) entry which is preliminary data.</text>
</comment>
<dbReference type="InterPro" id="IPR006612">
    <property type="entry name" value="THAP_Znf"/>
</dbReference>
<keyword evidence="4" id="KW-0238">DNA-binding</keyword>
<keyword evidence="1" id="KW-0479">Metal-binding</keyword>
<dbReference type="Gene3D" id="2.160.20.80">
    <property type="entry name" value="E3 ubiquitin-protein ligase SopA"/>
    <property type="match status" value="1"/>
</dbReference>
<name>A0A8J2RPV4_9CRUS</name>
<dbReference type="AlphaFoldDB" id="A0A8J2RPV4"/>
<reference evidence="6" key="1">
    <citation type="submission" date="2021-11" db="EMBL/GenBank/DDBJ databases">
        <authorList>
            <person name="Schell T."/>
        </authorList>
    </citation>
    <scope>NUCLEOTIDE SEQUENCE</scope>
    <source>
        <strain evidence="6">M5</strain>
    </source>
</reference>
<evidence type="ECO:0000256" key="4">
    <source>
        <dbReference type="ARBA" id="ARBA00023125"/>
    </source>
</evidence>
<dbReference type="OrthoDB" id="7870095at2759"/>
<organism evidence="6 7">
    <name type="scientific">Daphnia galeata</name>
    <dbReference type="NCBI Taxonomy" id="27404"/>
    <lineage>
        <taxon>Eukaryota</taxon>
        <taxon>Metazoa</taxon>
        <taxon>Ecdysozoa</taxon>
        <taxon>Arthropoda</taxon>
        <taxon>Crustacea</taxon>
        <taxon>Branchiopoda</taxon>
        <taxon>Diplostraca</taxon>
        <taxon>Cladocera</taxon>
        <taxon>Anomopoda</taxon>
        <taxon>Daphniidae</taxon>
        <taxon>Daphnia</taxon>
    </lineage>
</organism>
<evidence type="ECO:0000259" key="5">
    <source>
        <dbReference type="Pfam" id="PF05485"/>
    </source>
</evidence>
<evidence type="ECO:0000256" key="3">
    <source>
        <dbReference type="ARBA" id="ARBA00022833"/>
    </source>
</evidence>
<gene>
    <name evidence="6" type="ORF">DGAL_LOCUS6893</name>
</gene>
<keyword evidence="7" id="KW-1185">Reference proteome</keyword>
<keyword evidence="2" id="KW-0863">Zinc-finger</keyword>